<sequence length="200" mass="22823">MPIAAPTRLDMDEPSSLVNQTMYRGIIGSLLYITASRPDIVFSVGFYARFQSNPKEFHLKATKKILTYLKETHDLVLYYFSGDNFDLIGYVDADYAGYLVDRKSTSRMAHFLDSCLIPWGTRRQNYVALSIAEAEYVAAASCCAQLLWIKQQLEDFGVFSYGVPLLYDNTSALNMVDTLDDYRANKHLKLYTRTKGKAYR</sequence>
<keyword evidence="1" id="KW-1185">Reference proteome</keyword>
<dbReference type="Proteomes" id="UP000790787">
    <property type="component" value="Chromosome 18"/>
</dbReference>
<evidence type="ECO:0000313" key="1">
    <source>
        <dbReference type="Proteomes" id="UP000790787"/>
    </source>
</evidence>
<proteinExistence type="predicted"/>
<reference evidence="2" key="2">
    <citation type="submission" date="2025-08" db="UniProtKB">
        <authorList>
            <consortium name="RefSeq"/>
        </authorList>
    </citation>
    <scope>IDENTIFICATION</scope>
    <source>
        <tissue evidence="2">Leaf</tissue>
    </source>
</reference>
<gene>
    <name evidence="2" type="primary">LOC107817920</name>
</gene>
<protein>
    <submittedName>
        <fullName evidence="2">Secreted RxLR effector protein 161-like</fullName>
    </submittedName>
</protein>
<name>A0AC58T512_TOBAC</name>
<accession>A0AC58T512</accession>
<reference evidence="1" key="1">
    <citation type="journal article" date="2014" name="Nat. Commun.">
        <title>The tobacco genome sequence and its comparison with those of tomato and potato.</title>
        <authorList>
            <person name="Sierro N."/>
            <person name="Battey J.N."/>
            <person name="Ouadi S."/>
            <person name="Bakaher N."/>
            <person name="Bovet L."/>
            <person name="Willig A."/>
            <person name="Goepfert S."/>
            <person name="Peitsch M.C."/>
            <person name="Ivanov N.V."/>
        </authorList>
    </citation>
    <scope>NUCLEOTIDE SEQUENCE [LARGE SCALE GENOMIC DNA]</scope>
</reference>
<dbReference type="RefSeq" id="XP_075092315.1">
    <property type="nucleotide sequence ID" value="XM_075236214.1"/>
</dbReference>
<organism evidence="1 2">
    <name type="scientific">Nicotiana tabacum</name>
    <name type="common">Common tobacco</name>
    <dbReference type="NCBI Taxonomy" id="4097"/>
    <lineage>
        <taxon>Eukaryota</taxon>
        <taxon>Viridiplantae</taxon>
        <taxon>Streptophyta</taxon>
        <taxon>Embryophyta</taxon>
        <taxon>Tracheophyta</taxon>
        <taxon>Spermatophyta</taxon>
        <taxon>Magnoliopsida</taxon>
        <taxon>eudicotyledons</taxon>
        <taxon>Gunneridae</taxon>
        <taxon>Pentapetalae</taxon>
        <taxon>asterids</taxon>
        <taxon>lamiids</taxon>
        <taxon>Solanales</taxon>
        <taxon>Solanaceae</taxon>
        <taxon>Nicotianoideae</taxon>
        <taxon>Nicotianeae</taxon>
        <taxon>Nicotiana</taxon>
    </lineage>
</organism>
<evidence type="ECO:0000313" key="2">
    <source>
        <dbReference type="RefSeq" id="XP_075092315.1"/>
    </source>
</evidence>